<dbReference type="AlphaFoldDB" id="L0HE16"/>
<reference evidence="3" key="1">
    <citation type="submission" date="2011-12" db="EMBL/GenBank/DDBJ databases">
        <title>Complete sequence of Methanoregula formicicum SMSP.</title>
        <authorList>
            <person name="Lucas S."/>
            <person name="Han J."/>
            <person name="Lapidus A."/>
            <person name="Cheng J.-F."/>
            <person name="Goodwin L."/>
            <person name="Pitluck S."/>
            <person name="Peters L."/>
            <person name="Ovchinnikova G."/>
            <person name="Teshima H."/>
            <person name="Detter J.C."/>
            <person name="Han C."/>
            <person name="Tapia R."/>
            <person name="Land M."/>
            <person name="Hauser L."/>
            <person name="Kyrpides N."/>
            <person name="Ivanova N."/>
            <person name="Pagani I."/>
            <person name="Imachi H."/>
            <person name="Tamaki H."/>
            <person name="Sekiguchi Y."/>
            <person name="Kamagata Y."/>
            <person name="Cadillo-Quiroz H."/>
            <person name="Zinder S."/>
            <person name="Liu W.-T."/>
            <person name="Woyke T."/>
        </authorList>
    </citation>
    <scope>NUCLEOTIDE SEQUENCE [LARGE SCALE GENOMIC DNA]</scope>
    <source>
        <strain evidence="3">DSM 22288 / NBRC 105244 / SMSP</strain>
    </source>
</reference>
<dbReference type="KEGG" id="mfo:Metfor_1962"/>
<reference evidence="2 3" key="2">
    <citation type="journal article" date="2014" name="Genome Announc.">
        <title>Complete Genome Sequence of Methanoregula formicica SMSPT, a Mesophilic Hydrogenotrophic Methanogen Isolated from a Methanogenic Upflow Anaerobic Sludge Blanket Reactor.</title>
        <authorList>
            <person name="Yamamoto K."/>
            <person name="Tamaki H."/>
            <person name="Cadillo-Quiroz H."/>
            <person name="Imachi H."/>
            <person name="Kyrpides N."/>
            <person name="Woyke T."/>
            <person name="Goodwin L."/>
            <person name="Zinder S.H."/>
            <person name="Kamagata Y."/>
            <person name="Liu W.T."/>
        </authorList>
    </citation>
    <scope>NUCLEOTIDE SEQUENCE [LARGE SCALE GENOMIC DNA]</scope>
    <source>
        <strain evidence="3">DSM 22288 / NBRC 105244 / SMSP</strain>
    </source>
</reference>
<name>L0HE16_METFS</name>
<organism evidence="2 3">
    <name type="scientific">Methanoregula formicica (strain DSM 22288 / NBRC 105244 / SMSP)</name>
    <dbReference type="NCBI Taxonomy" id="593750"/>
    <lineage>
        <taxon>Archaea</taxon>
        <taxon>Methanobacteriati</taxon>
        <taxon>Methanobacteriota</taxon>
        <taxon>Stenosarchaea group</taxon>
        <taxon>Methanomicrobia</taxon>
        <taxon>Methanomicrobiales</taxon>
        <taxon>Methanoregulaceae</taxon>
        <taxon>Methanoregula</taxon>
    </lineage>
</organism>
<dbReference type="HOGENOM" id="CLU_3057098_0_0_2"/>
<keyword evidence="1" id="KW-1133">Transmembrane helix</keyword>
<keyword evidence="1" id="KW-0812">Transmembrane</keyword>
<dbReference type="EMBL" id="CP003167">
    <property type="protein sequence ID" value="AGB02977.1"/>
    <property type="molecule type" value="Genomic_DNA"/>
</dbReference>
<evidence type="ECO:0000313" key="2">
    <source>
        <dbReference type="EMBL" id="AGB02977.1"/>
    </source>
</evidence>
<dbReference type="RefSeq" id="WP_015285940.1">
    <property type="nucleotide sequence ID" value="NC_019943.1"/>
</dbReference>
<evidence type="ECO:0000256" key="1">
    <source>
        <dbReference type="SAM" id="Phobius"/>
    </source>
</evidence>
<protein>
    <submittedName>
        <fullName evidence="2">Uncharacterized protein</fullName>
    </submittedName>
</protein>
<gene>
    <name evidence="2" type="ordered locus">Metfor_1962</name>
</gene>
<evidence type="ECO:0000313" key="3">
    <source>
        <dbReference type="Proteomes" id="UP000010824"/>
    </source>
</evidence>
<keyword evidence="3" id="KW-1185">Reference proteome</keyword>
<feature type="transmembrane region" description="Helical" evidence="1">
    <location>
        <begin position="32"/>
        <end position="52"/>
    </location>
</feature>
<keyword evidence="1" id="KW-0472">Membrane</keyword>
<dbReference type="InParanoid" id="L0HE16"/>
<dbReference type="GeneID" id="43503273"/>
<proteinExistence type="predicted"/>
<sequence length="53" mass="6207">MTSLWNRLLGRSEILRSRPWDLTEIVPLSERLWFRLLLIALGILLLAAVFVML</sequence>
<dbReference type="Proteomes" id="UP000010824">
    <property type="component" value="Chromosome"/>
</dbReference>
<accession>L0HE16</accession>